<keyword evidence="5" id="KW-0732">Signal</keyword>
<dbReference type="GO" id="GO:0004519">
    <property type="term" value="F:endonuclease activity"/>
    <property type="evidence" value="ECO:0007669"/>
    <property type="project" value="UniProtKB-KW"/>
</dbReference>
<dbReference type="PANTHER" id="PTHR12302:SF3">
    <property type="entry name" value="SERINE_THREONINE-PROTEIN KINASE 31"/>
    <property type="match status" value="1"/>
</dbReference>
<dbReference type="GO" id="GO:0008168">
    <property type="term" value="F:methyltransferase activity"/>
    <property type="evidence" value="ECO:0007669"/>
    <property type="project" value="InterPro"/>
</dbReference>
<dbReference type="SUPFAM" id="SSF55383">
    <property type="entry name" value="Copper amine oxidase, domain N"/>
    <property type="match status" value="1"/>
</dbReference>
<dbReference type="GO" id="GO:0006281">
    <property type="term" value="P:DNA repair"/>
    <property type="evidence" value="ECO:0007669"/>
    <property type="project" value="InterPro"/>
</dbReference>
<dbReference type="InterPro" id="IPR004026">
    <property type="entry name" value="Ada_DNA_repair_Zn-bd"/>
</dbReference>
<comment type="caution">
    <text evidence="7">The sequence shown here is derived from an EMBL/GenBank/DDBJ whole genome shotgun (WGS) entry which is preliminary data.</text>
</comment>
<dbReference type="SUPFAM" id="SSF50199">
    <property type="entry name" value="Staphylococcal nuclease"/>
    <property type="match status" value="1"/>
</dbReference>
<keyword evidence="8" id="KW-1185">Reference proteome</keyword>
<keyword evidence="2" id="KW-0255">Endonuclease</keyword>
<dbReference type="Pfam" id="PF07833">
    <property type="entry name" value="Cu_amine_oxidN1"/>
    <property type="match status" value="1"/>
</dbReference>
<sequence length="377" mass="43024">MKKRLMTLILTFTIALGLFPNFTNAQTPIRIWYNGNYINSDVNPFIENNRTLVPIRSISENLGYEVKWDDSTKKITIQDAEVHIELTVGETIAKSKRADKSQTLTLDVPAKIKENRTFVPLRFIAEQFGANVNWDSDNRTVAIGDNYIKPETVDTLKNTNTFQEALVTRVIDGDTIEININGVKEKVRMVLVNTPETKHPTKGVEFFGQEASAFTTEELTGKKVYLQKDVSERDRYDRLLRYIWTSRPFTDEPTKDEVIQNMFNAKLIANGYGNVSTFPPDVKYQELFQNLENEAKNQGWGLWQQSLEIETVKTSPAKSNLEETPQSYSYVGNRNSKIFHRDNCVSAGKMKDSNKVPLNSREDALAQGYRPCKNCNP</sequence>
<evidence type="ECO:0000256" key="4">
    <source>
        <dbReference type="ARBA" id="ARBA00023159"/>
    </source>
</evidence>
<dbReference type="Pfam" id="PF02805">
    <property type="entry name" value="Ada_Zn_binding"/>
    <property type="match status" value="1"/>
</dbReference>
<reference evidence="7 8" key="1">
    <citation type="submission" date="2018-11" db="EMBL/GenBank/DDBJ databases">
        <title>Genome sequencing and assembly of Anaerosphaera sp. nov., GS7-6-2.</title>
        <authorList>
            <person name="Rettenmaier R."/>
            <person name="Liebl W."/>
            <person name="Zverlov V."/>
        </authorList>
    </citation>
    <scope>NUCLEOTIDE SEQUENCE [LARGE SCALE GENOMIC DNA]</scope>
    <source>
        <strain evidence="7 8">GS7-6-2</strain>
    </source>
</reference>
<gene>
    <name evidence="7" type="ORF">EF514_09540</name>
</gene>
<dbReference type="GO" id="GO:0016787">
    <property type="term" value="F:hydrolase activity"/>
    <property type="evidence" value="ECO:0007669"/>
    <property type="project" value="UniProtKB-KW"/>
</dbReference>
<dbReference type="Gene3D" id="3.40.10.10">
    <property type="entry name" value="DNA Methylphosphotriester Repair Domain"/>
    <property type="match status" value="1"/>
</dbReference>
<dbReference type="InterPro" id="IPR036582">
    <property type="entry name" value="Mao_N_sf"/>
</dbReference>
<dbReference type="PANTHER" id="PTHR12302">
    <property type="entry name" value="EBNA2 BINDING PROTEIN P100"/>
    <property type="match status" value="1"/>
</dbReference>
<evidence type="ECO:0000313" key="7">
    <source>
        <dbReference type="EMBL" id="RVU54008.1"/>
    </source>
</evidence>
<dbReference type="EMBL" id="RLIH01000017">
    <property type="protein sequence ID" value="RVU54008.1"/>
    <property type="molecule type" value="Genomic_DNA"/>
</dbReference>
<dbReference type="Gene3D" id="3.30.457.10">
    <property type="entry name" value="Copper amine oxidase-like, N-terminal domain"/>
    <property type="match status" value="1"/>
</dbReference>
<dbReference type="AlphaFoldDB" id="A0A437S4U8"/>
<evidence type="ECO:0000256" key="1">
    <source>
        <dbReference type="ARBA" id="ARBA00022722"/>
    </source>
</evidence>
<dbReference type="OrthoDB" id="4376109at2"/>
<dbReference type="SUPFAM" id="SSF57884">
    <property type="entry name" value="Ada DNA repair protein, N-terminal domain (N-Ada 10)"/>
    <property type="match status" value="1"/>
</dbReference>
<dbReference type="InterPro" id="IPR035451">
    <property type="entry name" value="Ada-like_dom_sf"/>
</dbReference>
<evidence type="ECO:0000259" key="6">
    <source>
        <dbReference type="PROSITE" id="PS50830"/>
    </source>
</evidence>
<evidence type="ECO:0000256" key="5">
    <source>
        <dbReference type="SAM" id="SignalP"/>
    </source>
</evidence>
<dbReference type="SMART" id="SM00318">
    <property type="entry name" value="SNc"/>
    <property type="match status" value="1"/>
</dbReference>
<keyword evidence="3" id="KW-0378">Hydrolase</keyword>
<dbReference type="InterPro" id="IPR035437">
    <property type="entry name" value="SNase_OB-fold_sf"/>
</dbReference>
<accession>A0A437S4U8</accession>
<name>A0A437S4U8_9FIRM</name>
<dbReference type="Pfam" id="PF00565">
    <property type="entry name" value="SNase"/>
    <property type="match status" value="1"/>
</dbReference>
<dbReference type="Proteomes" id="UP000288812">
    <property type="component" value="Unassembled WGS sequence"/>
</dbReference>
<dbReference type="PROSITE" id="PS50830">
    <property type="entry name" value="TNASE_3"/>
    <property type="match status" value="1"/>
</dbReference>
<feature type="chain" id="PRO_5019190367" description="TNase-like domain-containing protein" evidence="5">
    <location>
        <begin position="26"/>
        <end position="377"/>
    </location>
</feature>
<dbReference type="GO" id="GO:0008270">
    <property type="term" value="F:zinc ion binding"/>
    <property type="evidence" value="ECO:0007669"/>
    <property type="project" value="InterPro"/>
</dbReference>
<dbReference type="GO" id="GO:0003677">
    <property type="term" value="F:DNA binding"/>
    <property type="evidence" value="ECO:0007669"/>
    <property type="project" value="InterPro"/>
</dbReference>
<evidence type="ECO:0000256" key="2">
    <source>
        <dbReference type="ARBA" id="ARBA00022759"/>
    </source>
</evidence>
<evidence type="ECO:0000313" key="8">
    <source>
        <dbReference type="Proteomes" id="UP000288812"/>
    </source>
</evidence>
<protein>
    <recommendedName>
        <fullName evidence="6">TNase-like domain-containing protein</fullName>
    </recommendedName>
</protein>
<feature type="domain" description="TNase-like" evidence="6">
    <location>
        <begin position="161"/>
        <end position="305"/>
    </location>
</feature>
<organism evidence="7 8">
    <name type="scientific">Anaerosphaera multitolerans</name>
    <dbReference type="NCBI Taxonomy" id="2487351"/>
    <lineage>
        <taxon>Bacteria</taxon>
        <taxon>Bacillati</taxon>
        <taxon>Bacillota</taxon>
        <taxon>Tissierellia</taxon>
        <taxon>Tissierellales</taxon>
        <taxon>Peptoniphilaceae</taxon>
        <taxon>Anaerosphaera</taxon>
    </lineage>
</organism>
<dbReference type="InterPro" id="IPR016071">
    <property type="entry name" value="Staphylococal_nuclease_OB-fold"/>
</dbReference>
<keyword evidence="4" id="KW-0010">Activator</keyword>
<dbReference type="Gene3D" id="2.40.50.90">
    <property type="match status" value="1"/>
</dbReference>
<dbReference type="InterPro" id="IPR012854">
    <property type="entry name" value="Cu_amine_oxidase-like_N"/>
</dbReference>
<proteinExistence type="predicted"/>
<dbReference type="RefSeq" id="WP_127725215.1">
    <property type="nucleotide sequence ID" value="NZ_RLIH01000017.1"/>
</dbReference>
<feature type="signal peptide" evidence="5">
    <location>
        <begin position="1"/>
        <end position="25"/>
    </location>
</feature>
<keyword evidence="1" id="KW-0540">Nuclease</keyword>
<evidence type="ECO:0000256" key="3">
    <source>
        <dbReference type="ARBA" id="ARBA00022801"/>
    </source>
</evidence>
<dbReference type="GO" id="GO:0006355">
    <property type="term" value="P:regulation of DNA-templated transcription"/>
    <property type="evidence" value="ECO:0007669"/>
    <property type="project" value="InterPro"/>
</dbReference>